<comment type="function">
    <text evidence="7">Catalyzes the anti-1,4-elimination of the C-3 phosphate and the C-6 proR hydrogen from 5-enolpyruvylshikimate-3-phosphate (EPSP) to yield chorismate, which is the branch point compound that serves as the starting substrate for the three terminal pathways of aromatic amino acid biosynthesis. This reaction introduces a second double bond into the aromatic ring system.</text>
</comment>
<dbReference type="EC" id="4.2.3.5" evidence="3 7"/>
<dbReference type="PANTHER" id="PTHR21085">
    <property type="entry name" value="CHORISMATE SYNTHASE"/>
    <property type="match status" value="1"/>
</dbReference>
<reference evidence="9" key="1">
    <citation type="submission" date="2020-10" db="EMBL/GenBank/DDBJ databases">
        <authorList>
            <person name="Gilroy R."/>
        </authorList>
    </citation>
    <scope>NUCLEOTIDE SEQUENCE</scope>
    <source>
        <strain evidence="9">10532</strain>
    </source>
</reference>
<evidence type="ECO:0000256" key="5">
    <source>
        <dbReference type="ARBA" id="ARBA00023141"/>
    </source>
</evidence>
<evidence type="ECO:0000313" key="9">
    <source>
        <dbReference type="EMBL" id="MBO8457485.1"/>
    </source>
</evidence>
<dbReference type="HAMAP" id="MF_00300">
    <property type="entry name" value="Chorismate_synth"/>
    <property type="match status" value="1"/>
</dbReference>
<keyword evidence="7" id="KW-0285">Flavoprotein</keyword>
<keyword evidence="4 7" id="KW-0028">Amino-acid biosynthesis</keyword>
<dbReference type="EMBL" id="JADIMM010000065">
    <property type="protein sequence ID" value="MBO8457485.1"/>
    <property type="molecule type" value="Genomic_DNA"/>
</dbReference>
<evidence type="ECO:0000256" key="6">
    <source>
        <dbReference type="ARBA" id="ARBA00023239"/>
    </source>
</evidence>
<dbReference type="CDD" id="cd07304">
    <property type="entry name" value="Chorismate_synthase"/>
    <property type="match status" value="1"/>
</dbReference>
<dbReference type="SUPFAM" id="SSF103263">
    <property type="entry name" value="Chorismate synthase, AroC"/>
    <property type="match status" value="1"/>
</dbReference>
<dbReference type="Pfam" id="PF01264">
    <property type="entry name" value="Chorismate_synt"/>
    <property type="match status" value="1"/>
</dbReference>
<feature type="binding site" evidence="7">
    <location>
        <begin position="320"/>
        <end position="324"/>
    </location>
    <ligand>
        <name>FMN</name>
        <dbReference type="ChEBI" id="CHEBI:58210"/>
    </ligand>
</feature>
<feature type="binding site" evidence="7">
    <location>
        <position position="64"/>
    </location>
    <ligand>
        <name>NADP(+)</name>
        <dbReference type="ChEBI" id="CHEBI:58349"/>
    </ligand>
</feature>
<comment type="subunit">
    <text evidence="7">Homotetramer.</text>
</comment>
<comment type="caution">
    <text evidence="9">The sequence shown here is derived from an EMBL/GenBank/DDBJ whole genome shotgun (WGS) entry which is preliminary data.</text>
</comment>
<evidence type="ECO:0000256" key="8">
    <source>
        <dbReference type="RuleBase" id="RU000605"/>
    </source>
</evidence>
<comment type="similarity">
    <text evidence="2 7 8">Belongs to the chorismate synthase family.</text>
</comment>
<evidence type="ECO:0000256" key="3">
    <source>
        <dbReference type="ARBA" id="ARBA00013036"/>
    </source>
</evidence>
<dbReference type="GO" id="GO:0008652">
    <property type="term" value="P:amino acid biosynthetic process"/>
    <property type="evidence" value="ECO:0007669"/>
    <property type="project" value="UniProtKB-KW"/>
</dbReference>
<keyword evidence="7" id="KW-0288">FMN</keyword>
<dbReference type="PROSITE" id="PS00788">
    <property type="entry name" value="CHORISMATE_SYNTHASE_2"/>
    <property type="match status" value="1"/>
</dbReference>
<dbReference type="InterPro" id="IPR000453">
    <property type="entry name" value="Chorismate_synth"/>
</dbReference>
<comment type="catalytic activity">
    <reaction evidence="7 8">
        <text>5-O-(1-carboxyvinyl)-3-phosphoshikimate = chorismate + phosphate</text>
        <dbReference type="Rhea" id="RHEA:21020"/>
        <dbReference type="ChEBI" id="CHEBI:29748"/>
        <dbReference type="ChEBI" id="CHEBI:43474"/>
        <dbReference type="ChEBI" id="CHEBI:57701"/>
        <dbReference type="EC" id="4.2.3.5"/>
    </reaction>
</comment>
<feature type="binding site" evidence="7">
    <location>
        <position position="305"/>
    </location>
    <ligand>
        <name>FMN</name>
        <dbReference type="ChEBI" id="CHEBI:58210"/>
    </ligand>
</feature>
<dbReference type="GO" id="GO:0009073">
    <property type="term" value="P:aromatic amino acid family biosynthetic process"/>
    <property type="evidence" value="ECO:0007669"/>
    <property type="project" value="UniProtKB-KW"/>
</dbReference>
<dbReference type="PIRSF" id="PIRSF001456">
    <property type="entry name" value="Chorismate_synth"/>
    <property type="match status" value="1"/>
</dbReference>
<sequence>MSGNSFGKIFTITTFGESHGGGLGVVVDGCPANIEISEEDIQNELDKRKPGVILGENGRELSSKAVTNRKEPDKVEILSGVFDGKTTGTSIGLLIRNTNQNSGDYSDIKNLYRPGHGDYTYDAKYGFRDYRGGGRASGRETAARVAAGAIAKKILQKEGIKIIAWTKSACGIDCRNEDLSVINKNPVKACDLDAAEKIEARIEELRKEGNSGGGLIKCRITGLPAGLGEPVFCKADALLSQAVMSIGAVKGIEFGAGFKSAYMTGKEWNDPFYSEEEDAIYTNKGKSGMAPSCKEKTNNAGGILAGITDGFPVEFTAAIKPVPSIYTTQSTVDNSGNSREITIKGRHDVCLCPRIIPVIEAMTAITIADLWLQNKILN</sequence>
<dbReference type="PROSITE" id="PS00789">
    <property type="entry name" value="CHORISMATE_SYNTHASE_3"/>
    <property type="match status" value="1"/>
</dbReference>
<dbReference type="NCBIfam" id="TIGR00033">
    <property type="entry name" value="aroC"/>
    <property type="match status" value="1"/>
</dbReference>
<feature type="binding site" evidence="7">
    <location>
        <position position="48"/>
    </location>
    <ligand>
        <name>NADP(+)</name>
        <dbReference type="ChEBI" id="CHEBI:58349"/>
    </ligand>
</feature>
<evidence type="ECO:0000313" key="10">
    <source>
        <dbReference type="Proteomes" id="UP000823638"/>
    </source>
</evidence>
<keyword evidence="5 7" id="KW-0057">Aromatic amino acid biosynthesis</keyword>
<accession>A0A9D9HPA8</accession>
<evidence type="ECO:0000256" key="4">
    <source>
        <dbReference type="ARBA" id="ARBA00022605"/>
    </source>
</evidence>
<name>A0A9D9HPA8_9SPIR</name>
<dbReference type="Gene3D" id="3.60.150.10">
    <property type="entry name" value="Chorismate synthase AroC"/>
    <property type="match status" value="1"/>
</dbReference>
<comment type="pathway">
    <text evidence="1 7 8">Metabolic intermediate biosynthesis; chorismate biosynthesis; chorismate from D-erythrose 4-phosphate and phosphoenolpyruvate: step 7/7.</text>
</comment>
<dbReference type="AlphaFoldDB" id="A0A9D9HPA8"/>
<dbReference type="NCBIfam" id="NF003793">
    <property type="entry name" value="PRK05382.1"/>
    <property type="match status" value="1"/>
</dbReference>
<feature type="binding site" evidence="7">
    <location>
        <begin position="135"/>
        <end position="137"/>
    </location>
    <ligand>
        <name>FMN</name>
        <dbReference type="ChEBI" id="CHEBI:58210"/>
    </ligand>
</feature>
<keyword evidence="7" id="KW-0521">NADP</keyword>
<comment type="cofactor">
    <cofactor evidence="7 8">
        <name>FMNH2</name>
        <dbReference type="ChEBI" id="CHEBI:57618"/>
    </cofactor>
    <text evidence="7 8">Reduced FMN (FMNH(2)).</text>
</comment>
<dbReference type="InterPro" id="IPR035904">
    <property type="entry name" value="Chorismate_synth_AroC_sf"/>
</dbReference>
<comment type="caution">
    <text evidence="7">Lacks conserved residue(s) required for the propagation of feature annotation.</text>
</comment>
<protein>
    <recommendedName>
        <fullName evidence="3 7">Chorismate synthase</fullName>
        <shortName evidence="7">CS</shortName>
        <ecNumber evidence="3 7">4.2.3.5</ecNumber>
    </recommendedName>
    <alternativeName>
        <fullName evidence="7">5-enolpyruvylshikimate-3-phosphate phospholyase</fullName>
    </alternativeName>
</protein>
<dbReference type="PROSITE" id="PS00787">
    <property type="entry name" value="CHORISMATE_SYNTHASE_1"/>
    <property type="match status" value="1"/>
</dbReference>
<dbReference type="GO" id="GO:0009423">
    <property type="term" value="P:chorismate biosynthetic process"/>
    <property type="evidence" value="ECO:0007669"/>
    <property type="project" value="UniProtKB-UniRule"/>
</dbReference>
<organism evidence="9 10">
    <name type="scientific">Candidatus Gallitreponema excrementavium</name>
    <dbReference type="NCBI Taxonomy" id="2840840"/>
    <lineage>
        <taxon>Bacteria</taxon>
        <taxon>Pseudomonadati</taxon>
        <taxon>Spirochaetota</taxon>
        <taxon>Spirochaetia</taxon>
        <taxon>Spirochaetales</taxon>
        <taxon>Candidatus Gallitreponema</taxon>
    </lineage>
</organism>
<gene>
    <name evidence="7 9" type="primary">aroC</name>
    <name evidence="9" type="ORF">IAA81_04565</name>
</gene>
<dbReference type="Proteomes" id="UP000823638">
    <property type="component" value="Unassembled WGS sequence"/>
</dbReference>
<dbReference type="InterPro" id="IPR020541">
    <property type="entry name" value="Chorismate_synthase_CS"/>
</dbReference>
<evidence type="ECO:0000256" key="2">
    <source>
        <dbReference type="ARBA" id="ARBA00008014"/>
    </source>
</evidence>
<keyword evidence="7" id="KW-0274">FAD</keyword>
<evidence type="ECO:0000256" key="1">
    <source>
        <dbReference type="ARBA" id="ARBA00005044"/>
    </source>
</evidence>
<proteinExistence type="inferred from homology"/>
<feature type="binding site" evidence="7">
    <location>
        <position position="346"/>
    </location>
    <ligand>
        <name>FMN</name>
        <dbReference type="ChEBI" id="CHEBI:58210"/>
    </ligand>
</feature>
<dbReference type="GO" id="GO:0004107">
    <property type="term" value="F:chorismate synthase activity"/>
    <property type="evidence" value="ECO:0007669"/>
    <property type="project" value="UniProtKB-UniRule"/>
</dbReference>
<reference evidence="9" key="2">
    <citation type="journal article" date="2021" name="PeerJ">
        <title>Extensive microbial diversity within the chicken gut microbiome revealed by metagenomics and culture.</title>
        <authorList>
            <person name="Gilroy R."/>
            <person name="Ravi A."/>
            <person name="Getino M."/>
            <person name="Pursley I."/>
            <person name="Horton D.L."/>
            <person name="Alikhan N.F."/>
            <person name="Baker D."/>
            <person name="Gharbi K."/>
            <person name="Hall N."/>
            <person name="Watson M."/>
            <person name="Adriaenssens E.M."/>
            <person name="Foster-Nyarko E."/>
            <person name="Jarju S."/>
            <person name="Secka A."/>
            <person name="Antonio M."/>
            <person name="Oren A."/>
            <person name="Chaudhuri R.R."/>
            <person name="La Ragione R."/>
            <person name="Hildebrand F."/>
            <person name="Pallen M.J."/>
        </authorList>
    </citation>
    <scope>NUCLEOTIDE SEQUENCE</scope>
    <source>
        <strain evidence="9">10532</strain>
    </source>
</reference>
<dbReference type="GO" id="GO:0005829">
    <property type="term" value="C:cytosol"/>
    <property type="evidence" value="ECO:0007669"/>
    <property type="project" value="TreeGrafter"/>
</dbReference>
<dbReference type="GO" id="GO:0010181">
    <property type="term" value="F:FMN binding"/>
    <property type="evidence" value="ECO:0007669"/>
    <property type="project" value="TreeGrafter"/>
</dbReference>
<evidence type="ECO:0000256" key="7">
    <source>
        <dbReference type="HAMAP-Rule" id="MF_00300"/>
    </source>
</evidence>
<keyword evidence="6 7" id="KW-0456">Lyase</keyword>
<dbReference type="PANTHER" id="PTHR21085:SF0">
    <property type="entry name" value="CHORISMATE SYNTHASE"/>
    <property type="match status" value="1"/>
</dbReference>